<dbReference type="AlphaFoldDB" id="A0A521D381"/>
<keyword evidence="10" id="KW-1185">Reference proteome</keyword>
<feature type="transmembrane region" description="Helical" evidence="8">
    <location>
        <begin position="96"/>
        <end position="115"/>
    </location>
</feature>
<feature type="transmembrane region" description="Helical" evidence="8">
    <location>
        <begin position="6"/>
        <end position="24"/>
    </location>
</feature>
<evidence type="ECO:0000313" key="10">
    <source>
        <dbReference type="Proteomes" id="UP000315636"/>
    </source>
</evidence>
<comment type="similarity">
    <text evidence="2 8">Belongs to the 4-toluene sulfonate uptake permease (TSUP) (TC 2.A.102) family.</text>
</comment>
<organism evidence="9 10">
    <name type="scientific">Melghirimyces algeriensis</name>
    <dbReference type="NCBI Taxonomy" id="910412"/>
    <lineage>
        <taxon>Bacteria</taxon>
        <taxon>Bacillati</taxon>
        <taxon>Bacillota</taxon>
        <taxon>Bacilli</taxon>
        <taxon>Bacillales</taxon>
        <taxon>Thermoactinomycetaceae</taxon>
        <taxon>Melghirimyces</taxon>
    </lineage>
</organism>
<dbReference type="OrthoDB" id="554695at2"/>
<dbReference type="PANTHER" id="PTHR30269">
    <property type="entry name" value="TRANSMEMBRANE PROTEIN YFCA"/>
    <property type="match status" value="1"/>
</dbReference>
<evidence type="ECO:0000256" key="8">
    <source>
        <dbReference type="RuleBase" id="RU363041"/>
    </source>
</evidence>
<keyword evidence="7 8" id="KW-0472">Membrane</keyword>
<evidence type="ECO:0000256" key="7">
    <source>
        <dbReference type="ARBA" id="ARBA00023136"/>
    </source>
</evidence>
<proteinExistence type="inferred from homology"/>
<feature type="transmembrane region" description="Helical" evidence="8">
    <location>
        <begin position="199"/>
        <end position="216"/>
    </location>
</feature>
<comment type="subcellular location">
    <subcellularLocation>
        <location evidence="1 8">Cell membrane</location>
        <topology evidence="1 8">Multi-pass membrane protein</topology>
    </subcellularLocation>
</comment>
<evidence type="ECO:0000313" key="9">
    <source>
        <dbReference type="EMBL" id="SMO66129.1"/>
    </source>
</evidence>
<dbReference type="InterPro" id="IPR002781">
    <property type="entry name" value="TM_pro_TauE-like"/>
</dbReference>
<dbReference type="Proteomes" id="UP000315636">
    <property type="component" value="Unassembled WGS sequence"/>
</dbReference>
<dbReference type="GO" id="GO:0005886">
    <property type="term" value="C:plasma membrane"/>
    <property type="evidence" value="ECO:0007669"/>
    <property type="project" value="UniProtKB-SubCell"/>
</dbReference>
<feature type="transmembrane region" description="Helical" evidence="8">
    <location>
        <begin position="251"/>
        <end position="269"/>
    </location>
</feature>
<evidence type="ECO:0000256" key="4">
    <source>
        <dbReference type="ARBA" id="ARBA00022475"/>
    </source>
</evidence>
<keyword evidence="6 8" id="KW-1133">Transmembrane helix</keyword>
<dbReference type="InterPro" id="IPR052017">
    <property type="entry name" value="TSUP"/>
</dbReference>
<gene>
    <name evidence="9" type="ORF">SAMN06264849_10583</name>
</gene>
<name>A0A521D381_9BACL</name>
<sequence>MKRQIIVWFLIPTVFLLGISLFLMKGSLFHLLLIGMVSSFVGTLAGGGGLITLPAMLLTGIPIQTGIATNKFSSGIAAFSSVFYLIYRKHLRFKTIIPNVFVALIGGIGGALFTAHVSEKTMNMIAFVLLCFAFIVTLKNRRWMESIQMEEKKSSHNIWEYLLPFFIASYDGGFGPGSSTFGILYYMKKHHTYLKAVQLTRALIFGSCAGGFIIFYQTGFFQWSYAIAMALGSMIGSQMGLLVLPRVPLKIAKPLLVSIICLLITQMVYKMI</sequence>
<dbReference type="EMBL" id="FXTI01000005">
    <property type="protein sequence ID" value="SMO66129.1"/>
    <property type="molecule type" value="Genomic_DNA"/>
</dbReference>
<reference evidence="9 10" key="1">
    <citation type="submission" date="2017-05" db="EMBL/GenBank/DDBJ databases">
        <authorList>
            <person name="Varghese N."/>
            <person name="Submissions S."/>
        </authorList>
    </citation>
    <scope>NUCLEOTIDE SEQUENCE [LARGE SCALE GENOMIC DNA]</scope>
    <source>
        <strain evidence="9 10">DSM 45474</strain>
    </source>
</reference>
<feature type="transmembrane region" description="Helical" evidence="8">
    <location>
        <begin position="31"/>
        <end position="55"/>
    </location>
</feature>
<dbReference type="Pfam" id="PF01925">
    <property type="entry name" value="TauE"/>
    <property type="match status" value="1"/>
</dbReference>
<evidence type="ECO:0000256" key="6">
    <source>
        <dbReference type="ARBA" id="ARBA00022989"/>
    </source>
</evidence>
<accession>A0A521D381</accession>
<evidence type="ECO:0000256" key="3">
    <source>
        <dbReference type="ARBA" id="ARBA00022448"/>
    </source>
</evidence>
<dbReference type="PANTHER" id="PTHR30269:SF0">
    <property type="entry name" value="MEMBRANE TRANSPORTER PROTEIN YFCA-RELATED"/>
    <property type="match status" value="1"/>
</dbReference>
<evidence type="ECO:0000256" key="2">
    <source>
        <dbReference type="ARBA" id="ARBA00009142"/>
    </source>
</evidence>
<keyword evidence="4 8" id="KW-1003">Cell membrane</keyword>
<feature type="transmembrane region" description="Helical" evidence="8">
    <location>
        <begin position="121"/>
        <end position="140"/>
    </location>
</feature>
<feature type="transmembrane region" description="Helical" evidence="8">
    <location>
        <begin position="223"/>
        <end position="245"/>
    </location>
</feature>
<evidence type="ECO:0000256" key="1">
    <source>
        <dbReference type="ARBA" id="ARBA00004651"/>
    </source>
</evidence>
<protein>
    <recommendedName>
        <fullName evidence="8">Probable membrane transporter protein</fullName>
    </recommendedName>
</protein>
<evidence type="ECO:0000256" key="5">
    <source>
        <dbReference type="ARBA" id="ARBA00022692"/>
    </source>
</evidence>
<keyword evidence="3" id="KW-0813">Transport</keyword>
<keyword evidence="5 8" id="KW-0812">Transmembrane</keyword>